<keyword evidence="2" id="KW-0808">Transferase</keyword>
<dbReference type="InterPro" id="IPR029063">
    <property type="entry name" value="SAM-dependent_MTases_sf"/>
</dbReference>
<protein>
    <submittedName>
        <fullName evidence="4">DNA adenine methylase</fullName>
    </submittedName>
</protein>
<dbReference type="InterPro" id="IPR012263">
    <property type="entry name" value="M_m6A_EcoRV"/>
</dbReference>
<proteinExistence type="predicted"/>
<accession>A0ABX6NK62</accession>
<organism evidence="4 5">
    <name type="scientific">Oceanidesulfovibrio marinus</name>
    <dbReference type="NCBI Taxonomy" id="370038"/>
    <lineage>
        <taxon>Bacteria</taxon>
        <taxon>Pseudomonadati</taxon>
        <taxon>Thermodesulfobacteriota</taxon>
        <taxon>Desulfovibrionia</taxon>
        <taxon>Desulfovibrionales</taxon>
        <taxon>Desulfovibrionaceae</taxon>
        <taxon>Oceanidesulfovibrio</taxon>
    </lineage>
</organism>
<keyword evidence="1 4" id="KW-0489">Methyltransferase</keyword>
<dbReference type="PRINTS" id="PR00505">
    <property type="entry name" value="D12N6MTFRASE"/>
</dbReference>
<evidence type="ECO:0000313" key="5">
    <source>
        <dbReference type="Proteomes" id="UP000503251"/>
    </source>
</evidence>
<dbReference type="InterPro" id="IPR012327">
    <property type="entry name" value="MeTrfase_D12"/>
</dbReference>
<dbReference type="PIRSF" id="PIRSF000398">
    <property type="entry name" value="M_m6A_EcoRV"/>
    <property type="match status" value="1"/>
</dbReference>
<evidence type="ECO:0000256" key="1">
    <source>
        <dbReference type="ARBA" id="ARBA00022603"/>
    </source>
</evidence>
<dbReference type="PANTHER" id="PTHR30481">
    <property type="entry name" value="DNA ADENINE METHYLASE"/>
    <property type="match status" value="1"/>
</dbReference>
<dbReference type="GO" id="GO:0008168">
    <property type="term" value="F:methyltransferase activity"/>
    <property type="evidence" value="ECO:0007669"/>
    <property type="project" value="UniProtKB-KW"/>
</dbReference>
<gene>
    <name evidence="4" type="ORF">E8L03_20005</name>
</gene>
<reference evidence="4 5" key="1">
    <citation type="submission" date="2019-04" db="EMBL/GenBank/DDBJ databases">
        <title>Isolation and culture of sulfate reducing bacteria from the cold seep of the South China Sea.</title>
        <authorList>
            <person name="Sun C."/>
            <person name="Liu R."/>
        </authorList>
    </citation>
    <scope>NUCLEOTIDE SEQUENCE [LARGE SCALE GENOMIC DNA]</scope>
    <source>
        <strain evidence="4 5">CS1</strain>
    </source>
</reference>
<dbReference type="GO" id="GO:0032259">
    <property type="term" value="P:methylation"/>
    <property type="evidence" value="ECO:0007669"/>
    <property type="project" value="UniProtKB-KW"/>
</dbReference>
<evidence type="ECO:0000313" key="4">
    <source>
        <dbReference type="EMBL" id="QJT11056.1"/>
    </source>
</evidence>
<sequence length="282" mass="32164">MTTPEHPVPGRPVLNYHGGKWRLASWVIQHFPNHSRYVEPFGGAGSVLLRKARSAFELINDLDDEVVNLFAVLRDPVTARELERVLRLTPFARAEFLAAYEPTDDVVERARRLIIRSLMGFGPASCNPAFRTSFRASSRTRRLGYAGEWISYPDNILLYTDRLQGVVVDQRPAEDVIRAQDSEETLFYVDPPYPHETRHGAAPKRSYTHEMDDATHEALADSLHETRGMVVLSSYPSDLYERLYAGWKQVTRAAWADGARRRTEVLWLSPNAWKALQRMEAA</sequence>
<dbReference type="Pfam" id="PF02086">
    <property type="entry name" value="MethyltransfD12"/>
    <property type="match status" value="1"/>
</dbReference>
<evidence type="ECO:0000256" key="3">
    <source>
        <dbReference type="ARBA" id="ARBA00022691"/>
    </source>
</evidence>
<keyword evidence="3" id="KW-0949">S-adenosyl-L-methionine</keyword>
<dbReference type="EMBL" id="CP039543">
    <property type="protein sequence ID" value="QJT11056.1"/>
    <property type="molecule type" value="Genomic_DNA"/>
</dbReference>
<name>A0ABX6NK62_9BACT</name>
<keyword evidence="5" id="KW-1185">Reference proteome</keyword>
<dbReference type="RefSeq" id="WP_171268323.1">
    <property type="nucleotide sequence ID" value="NZ_CP039543.1"/>
</dbReference>
<dbReference type="SUPFAM" id="SSF53335">
    <property type="entry name" value="S-adenosyl-L-methionine-dependent methyltransferases"/>
    <property type="match status" value="1"/>
</dbReference>
<dbReference type="PANTHER" id="PTHR30481:SF4">
    <property type="entry name" value="SITE-SPECIFIC DNA-METHYLTRANSFERASE (ADENINE-SPECIFIC)"/>
    <property type="match status" value="1"/>
</dbReference>
<evidence type="ECO:0000256" key="2">
    <source>
        <dbReference type="ARBA" id="ARBA00022679"/>
    </source>
</evidence>
<dbReference type="Gene3D" id="3.40.50.150">
    <property type="entry name" value="Vaccinia Virus protein VP39"/>
    <property type="match status" value="2"/>
</dbReference>
<dbReference type="Proteomes" id="UP000503251">
    <property type="component" value="Chromosome"/>
</dbReference>